<name>A0ABQ1XZA0_9PROT</name>
<dbReference type="SMART" id="SM00247">
    <property type="entry name" value="XTALbg"/>
    <property type="match status" value="2"/>
</dbReference>
<proteinExistence type="inferred from homology"/>
<evidence type="ECO:0000256" key="3">
    <source>
        <dbReference type="SAM" id="MobiDB-lite"/>
    </source>
</evidence>
<gene>
    <name evidence="6" type="ORF">GCM10007420_24990</name>
</gene>
<keyword evidence="7" id="KW-1185">Reference proteome</keyword>
<feature type="domain" description="Beta/gamma crystallin 'Greek key'" evidence="5">
    <location>
        <begin position="124"/>
        <end position="164"/>
    </location>
</feature>
<dbReference type="Proteomes" id="UP000648722">
    <property type="component" value="Unassembled WGS sequence"/>
</dbReference>
<dbReference type="EMBL" id="BMFS01000014">
    <property type="protein sequence ID" value="GGH07322.1"/>
    <property type="molecule type" value="Genomic_DNA"/>
</dbReference>
<evidence type="ECO:0000256" key="2">
    <source>
        <dbReference type="ARBA" id="ARBA00022737"/>
    </source>
</evidence>
<feature type="chain" id="PRO_5047006751" description="Beta/gamma crystallin 'Greek key' domain-containing protein" evidence="4">
    <location>
        <begin position="27"/>
        <end position="322"/>
    </location>
</feature>
<feature type="region of interest" description="Disordered" evidence="3">
    <location>
        <begin position="198"/>
        <end position="236"/>
    </location>
</feature>
<keyword evidence="2" id="KW-0677">Repeat</keyword>
<sequence length="322" mass="35178">MNLPKGIAALGAAALAFVFIPLDAEAQRGRPGGGGPPVIEFFEGPNYTGRSIRVDGDAPDFRRMNFNDMPSSFRIERGYWEICFDINYRSRCQIFWEDAPQLTGGWNRQISSARPIDFRRGGREALMMFSEPNFGGEARLIVANTDNFNSIQFNDRARSLRVLSGEWIVCQHASFGGRCETLRNEASDLRRLGLDREISSASPTSQYTPPGTGNPGYNPAPNPGYNPGSNLRPGSVFGGTRGAQSTYYANPRISGAPVARCMSSFDQRACDQVTADALCRGEGFRAAAYFAITDQGRGNHYFIGQGRTAPSNGALSDVLCIR</sequence>
<feature type="signal peptide" evidence="4">
    <location>
        <begin position="1"/>
        <end position="26"/>
    </location>
</feature>
<evidence type="ECO:0000313" key="7">
    <source>
        <dbReference type="Proteomes" id="UP000648722"/>
    </source>
</evidence>
<comment type="caution">
    <text evidence="6">The sequence shown here is derived from an EMBL/GenBank/DDBJ whole genome shotgun (WGS) entry which is preliminary data.</text>
</comment>
<keyword evidence="4" id="KW-0732">Signal</keyword>
<dbReference type="RefSeq" id="WP_188452936.1">
    <property type="nucleotide sequence ID" value="NZ_BMFS01000014.1"/>
</dbReference>
<reference evidence="7" key="1">
    <citation type="journal article" date="2019" name="Int. J. Syst. Evol. Microbiol.">
        <title>The Global Catalogue of Microorganisms (GCM) 10K type strain sequencing project: providing services to taxonomists for standard genome sequencing and annotation.</title>
        <authorList>
            <consortium name="The Broad Institute Genomics Platform"/>
            <consortium name="The Broad Institute Genome Sequencing Center for Infectious Disease"/>
            <person name="Wu L."/>
            <person name="Ma J."/>
        </authorList>
    </citation>
    <scope>NUCLEOTIDE SEQUENCE [LARGE SCALE GENOMIC DNA]</scope>
    <source>
        <strain evidence="7">CGMCC 1.12766</strain>
    </source>
</reference>
<evidence type="ECO:0000256" key="1">
    <source>
        <dbReference type="ARBA" id="ARBA00009646"/>
    </source>
</evidence>
<organism evidence="6 7">
    <name type="scientific">Glycocaulis albus</name>
    <dbReference type="NCBI Taxonomy" id="1382801"/>
    <lineage>
        <taxon>Bacteria</taxon>
        <taxon>Pseudomonadati</taxon>
        <taxon>Pseudomonadota</taxon>
        <taxon>Alphaproteobacteria</taxon>
        <taxon>Maricaulales</taxon>
        <taxon>Maricaulaceae</taxon>
        <taxon>Glycocaulis</taxon>
    </lineage>
</organism>
<evidence type="ECO:0000259" key="5">
    <source>
        <dbReference type="PROSITE" id="PS50915"/>
    </source>
</evidence>
<dbReference type="PROSITE" id="PS50915">
    <property type="entry name" value="CRYSTALLIN_BETA_GAMMA"/>
    <property type="match status" value="1"/>
</dbReference>
<feature type="compositionally biased region" description="Low complexity" evidence="3">
    <location>
        <begin position="207"/>
        <end position="217"/>
    </location>
</feature>
<evidence type="ECO:0000256" key="4">
    <source>
        <dbReference type="SAM" id="SignalP"/>
    </source>
</evidence>
<dbReference type="SUPFAM" id="SSF49695">
    <property type="entry name" value="gamma-Crystallin-like"/>
    <property type="match status" value="1"/>
</dbReference>
<dbReference type="Pfam" id="PF00030">
    <property type="entry name" value="Crystall"/>
    <property type="match status" value="2"/>
</dbReference>
<accession>A0ABQ1XZA0</accession>
<dbReference type="InterPro" id="IPR001064">
    <property type="entry name" value="Beta/gamma_crystallin"/>
</dbReference>
<comment type="similarity">
    <text evidence="1">Belongs to the beta/gamma-crystallin family.</text>
</comment>
<protein>
    <recommendedName>
        <fullName evidence="5">Beta/gamma crystallin 'Greek key' domain-containing protein</fullName>
    </recommendedName>
</protein>
<dbReference type="Gene3D" id="2.60.20.10">
    <property type="entry name" value="Crystallins"/>
    <property type="match status" value="2"/>
</dbReference>
<evidence type="ECO:0000313" key="6">
    <source>
        <dbReference type="EMBL" id="GGH07322.1"/>
    </source>
</evidence>
<dbReference type="InterPro" id="IPR011024">
    <property type="entry name" value="G_crystallin-like"/>
</dbReference>